<reference evidence="1 2" key="1">
    <citation type="journal article" date="2018" name="Nat. Ecol. Evol.">
        <title>Pezizomycetes genomes reveal the molecular basis of ectomycorrhizal truffle lifestyle.</title>
        <authorList>
            <person name="Murat C."/>
            <person name="Payen T."/>
            <person name="Noel B."/>
            <person name="Kuo A."/>
            <person name="Morin E."/>
            <person name="Chen J."/>
            <person name="Kohler A."/>
            <person name="Krizsan K."/>
            <person name="Balestrini R."/>
            <person name="Da Silva C."/>
            <person name="Montanini B."/>
            <person name="Hainaut M."/>
            <person name="Levati E."/>
            <person name="Barry K.W."/>
            <person name="Belfiori B."/>
            <person name="Cichocki N."/>
            <person name="Clum A."/>
            <person name="Dockter R.B."/>
            <person name="Fauchery L."/>
            <person name="Guy J."/>
            <person name="Iotti M."/>
            <person name="Le Tacon F."/>
            <person name="Lindquist E.A."/>
            <person name="Lipzen A."/>
            <person name="Malagnac F."/>
            <person name="Mello A."/>
            <person name="Molinier V."/>
            <person name="Miyauchi S."/>
            <person name="Poulain J."/>
            <person name="Riccioni C."/>
            <person name="Rubini A."/>
            <person name="Sitrit Y."/>
            <person name="Splivallo R."/>
            <person name="Traeger S."/>
            <person name="Wang M."/>
            <person name="Zifcakova L."/>
            <person name="Wipf D."/>
            <person name="Zambonelli A."/>
            <person name="Paolocci F."/>
            <person name="Nowrousian M."/>
            <person name="Ottonello S."/>
            <person name="Baldrian P."/>
            <person name="Spatafora J.W."/>
            <person name="Henrissat B."/>
            <person name="Nagy L.G."/>
            <person name="Aury J.M."/>
            <person name="Wincker P."/>
            <person name="Grigoriev I.V."/>
            <person name="Bonfante P."/>
            <person name="Martin F.M."/>
        </authorList>
    </citation>
    <scope>NUCLEOTIDE SEQUENCE [LARGE SCALE GENOMIC DNA]</scope>
    <source>
        <strain evidence="1 2">ATCC MYA-4762</strain>
    </source>
</reference>
<organism evidence="1 2">
    <name type="scientific">Terfezia boudieri ATCC MYA-4762</name>
    <dbReference type="NCBI Taxonomy" id="1051890"/>
    <lineage>
        <taxon>Eukaryota</taxon>
        <taxon>Fungi</taxon>
        <taxon>Dikarya</taxon>
        <taxon>Ascomycota</taxon>
        <taxon>Pezizomycotina</taxon>
        <taxon>Pezizomycetes</taxon>
        <taxon>Pezizales</taxon>
        <taxon>Pezizaceae</taxon>
        <taxon>Terfezia</taxon>
    </lineage>
</organism>
<accession>A0A3N4L4X9</accession>
<protein>
    <submittedName>
        <fullName evidence="1">Uncharacterized protein</fullName>
    </submittedName>
</protein>
<dbReference type="Proteomes" id="UP000267821">
    <property type="component" value="Unassembled WGS sequence"/>
</dbReference>
<sequence>MFSFLVRNEHNVWIPMAHLVVERENGEIIAEGLRHRIKQWYSGKWQPRYIMTDDSAIEQCAVRLTFPGLNAGEQEHRKLKSGAGLSKRQAASHGIYGMILNIMDAAKDVDNHAAIAKSHFRNRRLAVSTKQYPEIGQLPVPVQKLLAIELDAVAECIAKGKEVPTGFDQNLRSWG</sequence>
<keyword evidence="2" id="KW-1185">Reference proteome</keyword>
<dbReference type="AlphaFoldDB" id="A0A3N4L4X9"/>
<gene>
    <name evidence="1" type="ORF">L211DRAFT_885711</name>
</gene>
<evidence type="ECO:0000313" key="1">
    <source>
        <dbReference type="EMBL" id="RPB17964.1"/>
    </source>
</evidence>
<dbReference type="EMBL" id="ML121800">
    <property type="protein sequence ID" value="RPB17964.1"/>
    <property type="molecule type" value="Genomic_DNA"/>
</dbReference>
<dbReference type="InParanoid" id="A0A3N4L4X9"/>
<proteinExistence type="predicted"/>
<dbReference type="OrthoDB" id="4951845at2759"/>
<name>A0A3N4L4X9_9PEZI</name>
<evidence type="ECO:0000313" key="2">
    <source>
        <dbReference type="Proteomes" id="UP000267821"/>
    </source>
</evidence>